<keyword evidence="3" id="KW-0804">Transcription</keyword>
<dbReference type="SUPFAM" id="SSF46689">
    <property type="entry name" value="Homeodomain-like"/>
    <property type="match status" value="1"/>
</dbReference>
<feature type="domain" description="HTH tetR-type" evidence="6">
    <location>
        <begin position="19"/>
        <end position="79"/>
    </location>
</feature>
<dbReference type="Gene3D" id="1.10.10.60">
    <property type="entry name" value="Homeodomain-like"/>
    <property type="match status" value="1"/>
</dbReference>
<evidence type="ECO:0000256" key="4">
    <source>
        <dbReference type="PROSITE-ProRule" id="PRU00335"/>
    </source>
</evidence>
<dbReference type="GO" id="GO:0000976">
    <property type="term" value="F:transcription cis-regulatory region binding"/>
    <property type="evidence" value="ECO:0007669"/>
    <property type="project" value="TreeGrafter"/>
</dbReference>
<feature type="region of interest" description="Disordered" evidence="5">
    <location>
        <begin position="1"/>
        <end position="20"/>
    </location>
</feature>
<dbReference type="Pfam" id="PF00440">
    <property type="entry name" value="TetR_N"/>
    <property type="match status" value="1"/>
</dbReference>
<dbReference type="SUPFAM" id="SSF48498">
    <property type="entry name" value="Tetracyclin repressor-like, C-terminal domain"/>
    <property type="match status" value="1"/>
</dbReference>
<dbReference type="Gene3D" id="1.10.357.10">
    <property type="entry name" value="Tetracycline Repressor, domain 2"/>
    <property type="match status" value="1"/>
</dbReference>
<evidence type="ECO:0000256" key="5">
    <source>
        <dbReference type="SAM" id="MobiDB-lite"/>
    </source>
</evidence>
<dbReference type="EMBL" id="CP020330">
    <property type="protein sequence ID" value="AQZ51193.1"/>
    <property type="molecule type" value="Genomic_DNA"/>
</dbReference>
<dbReference type="InterPro" id="IPR023772">
    <property type="entry name" value="DNA-bd_HTH_TetR-type_CS"/>
</dbReference>
<evidence type="ECO:0000256" key="2">
    <source>
        <dbReference type="ARBA" id="ARBA00023125"/>
    </source>
</evidence>
<dbReference type="InterPro" id="IPR041490">
    <property type="entry name" value="KstR2_TetR_C"/>
</dbReference>
<dbReference type="AlphaFoldDB" id="A0A1U9Z0H1"/>
<evidence type="ECO:0000259" key="6">
    <source>
        <dbReference type="PROSITE" id="PS50977"/>
    </source>
</evidence>
<feature type="DNA-binding region" description="H-T-H motif" evidence="4">
    <location>
        <begin position="42"/>
        <end position="61"/>
    </location>
</feature>
<dbReference type="eggNOG" id="COG1309">
    <property type="taxonomic scope" value="Bacteria"/>
</dbReference>
<proteinExistence type="predicted"/>
<dbReference type="InterPro" id="IPR001647">
    <property type="entry name" value="HTH_TetR"/>
</dbReference>
<keyword evidence="1" id="KW-0805">Transcription regulation</keyword>
<keyword evidence="2 4" id="KW-0238">DNA-binding</keyword>
<dbReference type="PROSITE" id="PS50977">
    <property type="entry name" value="HTH_TETR_2"/>
    <property type="match status" value="1"/>
</dbReference>
<dbReference type="PANTHER" id="PTHR30055:SF240">
    <property type="entry name" value="HTH-TYPE TRANSCRIPTIONAL REGULATOR ACRR"/>
    <property type="match status" value="1"/>
</dbReference>
<dbReference type="PANTHER" id="PTHR30055">
    <property type="entry name" value="HTH-TYPE TRANSCRIPTIONAL REGULATOR RUTR"/>
    <property type="match status" value="1"/>
</dbReference>
<dbReference type="InterPro" id="IPR050109">
    <property type="entry name" value="HTH-type_TetR-like_transc_reg"/>
</dbReference>
<dbReference type="InterPro" id="IPR009057">
    <property type="entry name" value="Homeodomain-like_sf"/>
</dbReference>
<accession>A0A1U9Z0H1</accession>
<keyword evidence="8" id="KW-1185">Reference proteome</keyword>
<dbReference type="PROSITE" id="PS01081">
    <property type="entry name" value="HTH_TETR_1"/>
    <property type="match status" value="1"/>
</dbReference>
<dbReference type="KEGG" id="mmed:Mame_01851"/>
<evidence type="ECO:0000313" key="8">
    <source>
        <dbReference type="Proteomes" id="UP000191135"/>
    </source>
</evidence>
<evidence type="ECO:0000256" key="3">
    <source>
        <dbReference type="ARBA" id="ARBA00023163"/>
    </source>
</evidence>
<organism evidence="7 8">
    <name type="scientific">Martelella mediterranea DSM 17316</name>
    <dbReference type="NCBI Taxonomy" id="1122214"/>
    <lineage>
        <taxon>Bacteria</taxon>
        <taxon>Pseudomonadati</taxon>
        <taxon>Pseudomonadota</taxon>
        <taxon>Alphaproteobacteria</taxon>
        <taxon>Hyphomicrobiales</taxon>
        <taxon>Aurantimonadaceae</taxon>
        <taxon>Martelella</taxon>
    </lineage>
</organism>
<evidence type="ECO:0000256" key="1">
    <source>
        <dbReference type="ARBA" id="ARBA00023015"/>
    </source>
</evidence>
<dbReference type="InterPro" id="IPR036271">
    <property type="entry name" value="Tet_transcr_reg_TetR-rel_C_sf"/>
</dbReference>
<dbReference type="Proteomes" id="UP000191135">
    <property type="component" value="Chromosome"/>
</dbReference>
<gene>
    <name evidence="7" type="primary">kstR2_3</name>
    <name evidence="7" type="ORF">Mame_01851</name>
</gene>
<reference evidence="7 8" key="1">
    <citation type="submission" date="2017-03" db="EMBL/GenBank/DDBJ databases">
        <title>Foreign affairs: Plasmid Transfer between Roseobacters and Rhizobia.</title>
        <authorList>
            <person name="Bartling P."/>
            <person name="Bunk B."/>
            <person name="Overmann J."/>
            <person name="Brinkmann H."/>
            <person name="Petersen J."/>
        </authorList>
    </citation>
    <scope>NUCLEOTIDE SEQUENCE [LARGE SCALE GENOMIC DNA]</scope>
    <source>
        <strain evidence="7 8">MACL11</strain>
    </source>
</reference>
<protein>
    <submittedName>
        <fullName evidence="7">HTH-type transcriptional repressor KstR2</fullName>
    </submittedName>
</protein>
<sequence length="208" mass="22625">MGMKNKKPRSGPGRPSSMEDPYRMICDAAAALFAEKGFDNTSLQDVATAVGVTKAGLYHYFRTKHALFEAIVLDTLRDLHAGAVAAIAAHDGYPDKLTAFMTAHARYFSEHGERYRASFFGRGGGGERAHLTPDERAMRKAYVQLLEGVVEAGVDAGTITVSDVPTFARGVLGMLNWMARWYRPDGRLTAAEIAESYAQILLAGALPR</sequence>
<evidence type="ECO:0000313" key="7">
    <source>
        <dbReference type="EMBL" id="AQZ51193.1"/>
    </source>
</evidence>
<name>A0A1U9Z0H1_9HYPH</name>
<dbReference type="STRING" id="1122214.Mame_01851"/>
<dbReference type="PRINTS" id="PR00455">
    <property type="entry name" value="HTHTETR"/>
</dbReference>
<dbReference type="Pfam" id="PF17932">
    <property type="entry name" value="TetR_C_24"/>
    <property type="match status" value="1"/>
</dbReference>
<dbReference type="GO" id="GO:0003700">
    <property type="term" value="F:DNA-binding transcription factor activity"/>
    <property type="evidence" value="ECO:0007669"/>
    <property type="project" value="TreeGrafter"/>
</dbReference>